<dbReference type="PANTHER" id="PTHR10799">
    <property type="entry name" value="SNF2/RAD54 HELICASE FAMILY"/>
    <property type="match status" value="1"/>
</dbReference>
<dbReference type="OrthoDB" id="448448at2759"/>
<dbReference type="SUPFAM" id="SSF48371">
    <property type="entry name" value="ARM repeat"/>
    <property type="match status" value="1"/>
</dbReference>
<evidence type="ECO:0000313" key="4">
    <source>
        <dbReference type="EMBL" id="GIQ79545.1"/>
    </source>
</evidence>
<feature type="region of interest" description="Disordered" evidence="2">
    <location>
        <begin position="1245"/>
        <end position="1264"/>
    </location>
</feature>
<comment type="caution">
    <text evidence="4">The sequence shown here is derived from an EMBL/GenBank/DDBJ whole genome shotgun (WGS) entry which is preliminary data.</text>
</comment>
<dbReference type="InterPro" id="IPR016024">
    <property type="entry name" value="ARM-type_fold"/>
</dbReference>
<evidence type="ECO:0000256" key="2">
    <source>
        <dbReference type="SAM" id="MobiDB-lite"/>
    </source>
</evidence>
<dbReference type="Proteomes" id="UP000265618">
    <property type="component" value="Unassembled WGS sequence"/>
</dbReference>
<dbReference type="InterPro" id="IPR038718">
    <property type="entry name" value="SNF2-like_sf"/>
</dbReference>
<keyword evidence="5" id="KW-1185">Reference proteome</keyword>
<evidence type="ECO:0000256" key="1">
    <source>
        <dbReference type="ARBA" id="ARBA00022801"/>
    </source>
</evidence>
<evidence type="ECO:0000313" key="5">
    <source>
        <dbReference type="Proteomes" id="UP000265618"/>
    </source>
</evidence>
<dbReference type="InterPro" id="IPR000330">
    <property type="entry name" value="SNF2_N"/>
</dbReference>
<gene>
    <name evidence="4" type="ORF">KIPB_000202</name>
</gene>
<dbReference type="Gene3D" id="3.40.50.10810">
    <property type="entry name" value="Tandem AAA-ATPase domain"/>
    <property type="match status" value="1"/>
</dbReference>
<keyword evidence="1" id="KW-0378">Hydrolase</keyword>
<name>A0A9K3GEI2_9EUKA</name>
<organism evidence="4 5">
    <name type="scientific">Kipferlia bialata</name>
    <dbReference type="NCBI Taxonomy" id="797122"/>
    <lineage>
        <taxon>Eukaryota</taxon>
        <taxon>Metamonada</taxon>
        <taxon>Carpediemonas-like organisms</taxon>
        <taxon>Kipferlia</taxon>
    </lineage>
</organism>
<dbReference type="GO" id="GO:0005524">
    <property type="term" value="F:ATP binding"/>
    <property type="evidence" value="ECO:0007669"/>
    <property type="project" value="InterPro"/>
</dbReference>
<proteinExistence type="predicted"/>
<dbReference type="CDD" id="cd18793">
    <property type="entry name" value="SF2_C_SNF"/>
    <property type="match status" value="1"/>
</dbReference>
<dbReference type="Pfam" id="PF00176">
    <property type="entry name" value="SNF2-rel_dom"/>
    <property type="match status" value="1"/>
</dbReference>
<dbReference type="Gene3D" id="3.40.50.300">
    <property type="entry name" value="P-loop containing nucleotide triphosphate hydrolases"/>
    <property type="match status" value="1"/>
</dbReference>
<accession>A0A9K3GEI2</accession>
<reference evidence="4 5" key="1">
    <citation type="journal article" date="2018" name="PLoS ONE">
        <title>The draft genome of Kipferlia bialata reveals reductive genome evolution in fornicate parasites.</title>
        <authorList>
            <person name="Tanifuji G."/>
            <person name="Takabayashi S."/>
            <person name="Kume K."/>
            <person name="Takagi M."/>
            <person name="Nakayama T."/>
            <person name="Kamikawa R."/>
            <person name="Inagaki Y."/>
            <person name="Hashimoto T."/>
        </authorList>
    </citation>
    <scope>NUCLEOTIDE SEQUENCE [LARGE SCALE GENOMIC DNA]</scope>
    <source>
        <strain evidence="4">NY0173</strain>
    </source>
</reference>
<dbReference type="SUPFAM" id="SSF52540">
    <property type="entry name" value="P-loop containing nucleoside triphosphate hydrolases"/>
    <property type="match status" value="2"/>
</dbReference>
<protein>
    <recommendedName>
        <fullName evidence="3">Helicase ATP-binding domain-containing protein</fullName>
    </recommendedName>
</protein>
<feature type="domain" description="Helicase ATP-binding" evidence="3">
    <location>
        <begin position="1167"/>
        <end position="1355"/>
    </location>
</feature>
<evidence type="ECO:0000259" key="3">
    <source>
        <dbReference type="SMART" id="SM00487"/>
    </source>
</evidence>
<dbReference type="EMBL" id="BDIP01000020">
    <property type="protein sequence ID" value="GIQ79545.1"/>
    <property type="molecule type" value="Genomic_DNA"/>
</dbReference>
<sequence length="1640" mass="173804">MTFSMSELLTSASAYLRDTAEESCVNVVAQFGDSVDLRLAEPRLVMNPILSQVIHPKVLGSSPESVAVAAAIVHHILSIREVPESPVCATVDNTLLTDLEKDPSGTVETLRRELGTLGKGEVLGSKRRTRHMSVVEQNGMTAERLMRVRHYVQGEVAPFPTSNVSTCNTYTCTVLALCYWAGSGDPDVRFGALTLLRAAVSASPPSAALGMTVLLTCLVNTCTSCLSDCSTGVHRCVGIDLASGAAGVAIASLPQSLGADVVSCLVSVTQTLSGVSNCNSLWRVLGGLLSTLTLCPHLLTPHTGVLAPILRTIIHGDPTDGLPGKASCLYVALIDCGSLPPPVLADVVGRGVASGCHGLLLSRATGTGLLGLGCSTVAHLLLSLFSPSREARQAAARVLGCCCSAEANAGLVCAQGLERVDMVGRCVIRAALSFADALSVSLFCACLSRLSDLSISTLGLDAHEGILIGWVGGVAKMVYTPETLGQWGDPTVLCQERGEGEVDAEVTDLSWVGQPVPAPSPCLLDRETLQWMVSGRKANARHSDEPPLLPTILPKVLGDTAVLGAHHGVCAALGKALAKQRGVGGKARLAEAFLVCGKAANMTVCLNLIAYTAHYWADPSILASPYAADSVCRALRDDPVEVYNSWQGKVTLSSAAVPLNVSMASQPGSIDCAEFMSMNAGFEPYASACRQYHAMEAGCAEYIAPFLSFCTTLVHMSVPECIRIIASRCNDTAAFAVDAAHSLCSSARQFPLDPLVQLSAELRGTPQATLPLALNSPALGVVTKALHTANMPAGVALDQSLCRHRAWFSALTSRVISRACILVCLGGDASCALDVLRKAMYVLKTEPCESERMYVSWCIGSSISRVPSGVQDKIVRNITRFSSSRTPDPYRESQSAQLRHAIEVSVSGGMGRQSGLFHTMHRRQSTLLSQWSVFADAQEATCVVAKGGDASLVSLFSHFPGAVPAVLASSSFITILGAAEVASCYSPVDGPCMRALTGWAVSVLSTAIETGAFEGPSVMRTVFSVMHTAVIRSTDPSLCRTLCTLYVSGLEAHVEGMAVGVGGLYDRVFPVGCQAVCDCLRQYAPALAARLLSQLGDTVHSTPAGAAFSLLMSAISAGGAGPHSPPPSLEAHAVEGGDPLVEEKRRLLLYLAHRDRRHHSVDIPSSLKTTLRPFQILGVTWLDALVRLGAGGVLADDMGTGKTLQLLAAVSLCKARGSTLPSLVAVPDGLEGQWMDEIHTHTSLIGHRHNRETKGGKAPWTNPSLSNTDQPDVIVVGLRHLSDPALLERSYSIVALDEGHVLSENRYVYSHIVALGNRASARIILAGTPVLQRLSDIYPVMTYAVPGLLGDKAEFVASFPTLRDSRTGAFRTTTTQSVQRERLQQRVAEDRIVRLRGRIRPFVLRRTRADVITELPRLTSVPLLLDLSPLQLSLYTSICRAHPSLIDSVAEACTGTEGCDVYTPPATETAAQADLLKVCTHPTLLGVQGESSKYSVTSGIIGSLGTTSKAVIFYSTPGQEAELSQCVDAALKVQGRRSVCASVAKHLEESVSAFMSADVAVLLVPYSVGAVGLNLQAADTVVLLESAQWAIEEQAIARVYRMGQTRCVTVYRLVAKDTYEHRLWQVRESAKGDAVALLEE</sequence>
<dbReference type="SMART" id="SM00487">
    <property type="entry name" value="DEXDc"/>
    <property type="match status" value="1"/>
</dbReference>
<dbReference type="GO" id="GO:0016787">
    <property type="term" value="F:hydrolase activity"/>
    <property type="evidence" value="ECO:0007669"/>
    <property type="project" value="UniProtKB-KW"/>
</dbReference>
<dbReference type="InterPro" id="IPR049730">
    <property type="entry name" value="SNF2/RAD54-like_C"/>
</dbReference>
<dbReference type="InterPro" id="IPR014001">
    <property type="entry name" value="Helicase_ATP-bd"/>
</dbReference>
<dbReference type="InterPro" id="IPR027417">
    <property type="entry name" value="P-loop_NTPase"/>
</dbReference>